<evidence type="ECO:0000313" key="1">
    <source>
        <dbReference type="EMBL" id="TNN27988.1"/>
    </source>
</evidence>
<dbReference type="Proteomes" id="UP000314294">
    <property type="component" value="Unassembled WGS sequence"/>
</dbReference>
<dbReference type="EMBL" id="SRLO01007448">
    <property type="protein sequence ID" value="TNN27988.1"/>
    <property type="molecule type" value="Genomic_DNA"/>
</dbReference>
<organism evidence="1 2">
    <name type="scientific">Liparis tanakae</name>
    <name type="common">Tanaka's snailfish</name>
    <dbReference type="NCBI Taxonomy" id="230148"/>
    <lineage>
        <taxon>Eukaryota</taxon>
        <taxon>Metazoa</taxon>
        <taxon>Chordata</taxon>
        <taxon>Craniata</taxon>
        <taxon>Vertebrata</taxon>
        <taxon>Euteleostomi</taxon>
        <taxon>Actinopterygii</taxon>
        <taxon>Neopterygii</taxon>
        <taxon>Teleostei</taxon>
        <taxon>Neoteleostei</taxon>
        <taxon>Acanthomorphata</taxon>
        <taxon>Eupercaria</taxon>
        <taxon>Perciformes</taxon>
        <taxon>Cottioidei</taxon>
        <taxon>Cottales</taxon>
        <taxon>Liparidae</taxon>
        <taxon>Liparis</taxon>
    </lineage>
</organism>
<dbReference type="AlphaFoldDB" id="A0A4Z2EGU1"/>
<accession>A0A4Z2EGU1</accession>
<evidence type="ECO:0000313" key="2">
    <source>
        <dbReference type="Proteomes" id="UP000314294"/>
    </source>
</evidence>
<protein>
    <submittedName>
        <fullName evidence="1">Uncharacterized protein</fullName>
    </submittedName>
</protein>
<keyword evidence="2" id="KW-1185">Reference proteome</keyword>
<sequence length="65" mass="6931">MKTSTGNHLLFPVRTRLSHGSDVAALCERRVSMAPGVLRGPGSYRRLGPSALIVQAAGSRSRRGN</sequence>
<comment type="caution">
    <text evidence="1">The sequence shown here is derived from an EMBL/GenBank/DDBJ whole genome shotgun (WGS) entry which is preliminary data.</text>
</comment>
<name>A0A4Z2EGU1_9TELE</name>
<proteinExistence type="predicted"/>
<reference evidence="1 2" key="1">
    <citation type="submission" date="2019-03" db="EMBL/GenBank/DDBJ databases">
        <title>First draft genome of Liparis tanakae, snailfish: a comprehensive survey of snailfish specific genes.</title>
        <authorList>
            <person name="Kim W."/>
            <person name="Song I."/>
            <person name="Jeong J.-H."/>
            <person name="Kim D."/>
            <person name="Kim S."/>
            <person name="Ryu S."/>
            <person name="Song J.Y."/>
            <person name="Lee S.K."/>
        </authorList>
    </citation>
    <scope>NUCLEOTIDE SEQUENCE [LARGE SCALE GENOMIC DNA]</scope>
    <source>
        <tissue evidence="1">Muscle</tissue>
    </source>
</reference>
<gene>
    <name evidence="1" type="ORF">EYF80_061865</name>
</gene>